<dbReference type="InterPro" id="IPR001763">
    <property type="entry name" value="Rhodanese-like_dom"/>
</dbReference>
<evidence type="ECO:0000256" key="1">
    <source>
        <dbReference type="ARBA" id="ARBA00022737"/>
    </source>
</evidence>
<evidence type="ECO:0000313" key="4">
    <source>
        <dbReference type="Proteomes" id="UP000650477"/>
    </source>
</evidence>
<dbReference type="PROSITE" id="PS50206">
    <property type="entry name" value="RHODANESE_3"/>
    <property type="match status" value="3"/>
</dbReference>
<protein>
    <submittedName>
        <fullName evidence="3">Sulfurtransferase</fullName>
    </submittedName>
</protein>
<dbReference type="Pfam" id="PF00581">
    <property type="entry name" value="Rhodanese"/>
    <property type="match status" value="3"/>
</dbReference>
<evidence type="ECO:0000259" key="2">
    <source>
        <dbReference type="PROSITE" id="PS50206"/>
    </source>
</evidence>
<name>A0A8I0U672_MORMO</name>
<dbReference type="SMART" id="SM00450">
    <property type="entry name" value="RHOD"/>
    <property type="match status" value="3"/>
</dbReference>
<proteinExistence type="predicted"/>
<dbReference type="Proteomes" id="UP000650477">
    <property type="component" value="Unassembled WGS sequence"/>
</dbReference>
<sequence>MKTKSLFLLIPLLLSGCDQTVVKEIGIEELSENLNNPEYIIIDTRPDSLYFGFKDKGAARGGHIKGAMQFTTGWLDFIDENKFDTFVEEKGISKEKTLVFYDSDPDSLERITAEFAAKGFQVRAFKSFIQYSNSDLPMDKYPNYFLSVSPAWVQAVLNGEKPESYTSDQKPVIFEVSWGDAEQSKSYATHIKGAFHFNTDWIENAPVWNLSEPDVIKNNLLKNGIRKDTPVVVYSENQMAALRVLWALKWAGVEDVRFLNGGLNVWTDAELPTETTLNIPVPVADFGAEIPVNPQVTIAMPAEAIQGQKSGLKLISNRTWDEHTGKISGYDYIPRKGEPAGAIWGFGGKNSNDMSDYYDPDGTLRNPEEIFALWKTQGIEPTDQVAFYCGTGWRASVSWFMTQLAGWENSRIYDGGWNAWQMDPTLPVLNNIQSQKPAALNDYGEIIKKPGQSCKS</sequence>
<dbReference type="EMBL" id="PKLF01000008">
    <property type="protein sequence ID" value="MBE8612744.1"/>
    <property type="molecule type" value="Genomic_DNA"/>
</dbReference>
<accession>A0A8I0U672</accession>
<feature type="domain" description="Rhodanese" evidence="2">
    <location>
        <begin position="308"/>
        <end position="429"/>
    </location>
</feature>
<dbReference type="CDD" id="cd01449">
    <property type="entry name" value="TST_Repeat_2"/>
    <property type="match status" value="1"/>
</dbReference>
<feature type="domain" description="Rhodanese" evidence="2">
    <location>
        <begin position="35"/>
        <end position="140"/>
    </location>
</feature>
<dbReference type="PROSITE" id="PS51257">
    <property type="entry name" value="PROKAR_LIPOPROTEIN"/>
    <property type="match status" value="1"/>
</dbReference>
<dbReference type="RefSeq" id="WP_193829770.1">
    <property type="nucleotide sequence ID" value="NZ_CBDAAV010000001.1"/>
</dbReference>
<keyword evidence="3" id="KW-0808">Transferase</keyword>
<dbReference type="SUPFAM" id="SSF52821">
    <property type="entry name" value="Rhodanese/Cell cycle control phosphatase"/>
    <property type="match status" value="3"/>
</dbReference>
<reference evidence="3" key="1">
    <citation type="submission" date="2017-12" db="EMBL/GenBank/DDBJ databases">
        <title>Genome sequencing and analysis.</title>
        <authorList>
            <person name="Huang Y.-T."/>
        </authorList>
    </citation>
    <scope>NUCLEOTIDE SEQUENCE</scope>
    <source>
        <strain evidence="3">VGH116</strain>
    </source>
</reference>
<dbReference type="PANTHER" id="PTHR43855:SF1">
    <property type="entry name" value="THIOSULFATE SULFURTRANSFERASE"/>
    <property type="match status" value="1"/>
</dbReference>
<evidence type="ECO:0000313" key="3">
    <source>
        <dbReference type="EMBL" id="MBE8612744.1"/>
    </source>
</evidence>
<gene>
    <name evidence="3" type="ORF">CYG68_09965</name>
</gene>
<feature type="domain" description="Rhodanese" evidence="2">
    <location>
        <begin position="190"/>
        <end position="275"/>
    </location>
</feature>
<organism evidence="3 4">
    <name type="scientific">Morganella morganii</name>
    <name type="common">Proteus morganii</name>
    <dbReference type="NCBI Taxonomy" id="582"/>
    <lineage>
        <taxon>Bacteria</taxon>
        <taxon>Pseudomonadati</taxon>
        <taxon>Pseudomonadota</taxon>
        <taxon>Gammaproteobacteria</taxon>
        <taxon>Enterobacterales</taxon>
        <taxon>Morganellaceae</taxon>
        <taxon>Morganella</taxon>
    </lineage>
</organism>
<comment type="caution">
    <text evidence="3">The sequence shown here is derived from an EMBL/GenBank/DDBJ whole genome shotgun (WGS) entry which is preliminary data.</text>
</comment>
<dbReference type="InterPro" id="IPR036873">
    <property type="entry name" value="Rhodanese-like_dom_sf"/>
</dbReference>
<keyword evidence="1" id="KW-0677">Repeat</keyword>
<dbReference type="CDD" id="cd01448">
    <property type="entry name" value="TST_Repeat_1"/>
    <property type="match status" value="1"/>
</dbReference>
<dbReference type="PANTHER" id="PTHR43855">
    <property type="entry name" value="THIOSULFATE SULFURTRANSFERASE"/>
    <property type="match status" value="1"/>
</dbReference>
<dbReference type="AlphaFoldDB" id="A0A8I0U672"/>
<dbReference type="Gene3D" id="3.40.250.10">
    <property type="entry name" value="Rhodanese-like domain"/>
    <property type="match status" value="3"/>
</dbReference>
<dbReference type="InterPro" id="IPR051126">
    <property type="entry name" value="Thiosulfate_sulfurtransferase"/>
</dbReference>
<dbReference type="GO" id="GO:0016740">
    <property type="term" value="F:transferase activity"/>
    <property type="evidence" value="ECO:0007669"/>
    <property type="project" value="UniProtKB-KW"/>
</dbReference>